<accession>Q0W833</accession>
<evidence type="ECO:0000313" key="3">
    <source>
        <dbReference type="EMBL" id="CAJ35460.1"/>
    </source>
</evidence>
<dbReference type="eggNOG" id="arCOG02271">
    <property type="taxonomic scope" value="Archaea"/>
</dbReference>
<organism evidence="3 4">
    <name type="scientific">Methanocella arvoryzae (strain DSM 22066 / NBRC 105507 / MRE50)</name>
    <dbReference type="NCBI Taxonomy" id="351160"/>
    <lineage>
        <taxon>Archaea</taxon>
        <taxon>Methanobacteriati</taxon>
        <taxon>Methanobacteriota</taxon>
        <taxon>Stenosarchaea group</taxon>
        <taxon>Methanomicrobia</taxon>
        <taxon>Methanocellales</taxon>
        <taxon>Methanocellaceae</taxon>
        <taxon>Methanocella</taxon>
    </lineage>
</organism>
<name>Q0W833_METAR</name>
<dbReference type="Proteomes" id="UP000000663">
    <property type="component" value="Chromosome"/>
</dbReference>
<evidence type="ECO:0000259" key="1">
    <source>
        <dbReference type="Pfam" id="PF04967"/>
    </source>
</evidence>
<gene>
    <name evidence="3" type="ORF">LRC520</name>
</gene>
<sequence length="218" mass="24253">MIYMDRSPTGNSITISIGIKHHDCWHYKLSKGLNATILVRYTYVLPNRQLYGYQTIVTPALASLGPYLAKLPEIRRYSILSRGSGRAEVVTWAEQSSILEHLLKTNCVFIGPTVIRDGIENWQIMAPSRVELQEAIASLEKHAEIAYIRSSASAHSSEGLTERQTSALTAAVEMGYFDSPRRASIEDVAARLGISASTAVEHLRKAEKKVLEKYVHPV</sequence>
<dbReference type="InterPro" id="IPR007050">
    <property type="entry name" value="HTH_bacterioopsin"/>
</dbReference>
<reference evidence="3 4" key="1">
    <citation type="journal article" date="2006" name="Science">
        <title>Genome of rice cluster I archaea -- the key methane producers in the rice rhizosphere.</title>
        <authorList>
            <person name="Erkel C."/>
            <person name="Kube M."/>
            <person name="Reinhardt R."/>
            <person name="Liesack W."/>
        </authorList>
    </citation>
    <scope>NUCLEOTIDE SEQUENCE [LARGE SCALE GENOMIC DNA]</scope>
    <source>
        <strain evidence="4">DSM 22066 / NBRC 105507 / MRE50</strain>
    </source>
</reference>
<dbReference type="InterPro" id="IPR056486">
    <property type="entry name" value="HVO_2525_N"/>
</dbReference>
<dbReference type="KEGG" id="rci:LRC520"/>
<protein>
    <submittedName>
        <fullName evidence="3">Uncharacterized protein</fullName>
    </submittedName>
</protein>
<evidence type="ECO:0000313" key="4">
    <source>
        <dbReference type="Proteomes" id="UP000000663"/>
    </source>
</evidence>
<dbReference type="AlphaFoldDB" id="Q0W833"/>
<dbReference type="PANTHER" id="PTHR34236:SF1">
    <property type="entry name" value="DIMETHYL SULFOXIDE REDUCTASE TRANSCRIPTIONAL ACTIVATOR"/>
    <property type="match status" value="1"/>
</dbReference>
<dbReference type="STRING" id="351160.LRC520"/>
<keyword evidence="4" id="KW-1185">Reference proteome</keyword>
<proteinExistence type="predicted"/>
<dbReference type="Pfam" id="PF24279">
    <property type="entry name" value="HVO_2525_N"/>
    <property type="match status" value="1"/>
</dbReference>
<feature type="domain" description="HVO-2525 N-terminal" evidence="2">
    <location>
        <begin position="68"/>
        <end position="144"/>
    </location>
</feature>
<dbReference type="PANTHER" id="PTHR34236">
    <property type="entry name" value="DIMETHYL SULFOXIDE REDUCTASE TRANSCRIPTIONAL ACTIVATOR"/>
    <property type="match status" value="1"/>
</dbReference>
<feature type="domain" description="HTH bat-type" evidence="1">
    <location>
        <begin position="160"/>
        <end position="212"/>
    </location>
</feature>
<dbReference type="EMBL" id="AM114193">
    <property type="protein sequence ID" value="CAJ35460.1"/>
    <property type="molecule type" value="Genomic_DNA"/>
</dbReference>
<evidence type="ECO:0000259" key="2">
    <source>
        <dbReference type="Pfam" id="PF24279"/>
    </source>
</evidence>
<dbReference type="Pfam" id="PF04967">
    <property type="entry name" value="HTH_10"/>
    <property type="match status" value="1"/>
</dbReference>